<evidence type="ECO:0008006" key="4">
    <source>
        <dbReference type="Google" id="ProtNLM"/>
    </source>
</evidence>
<feature type="region of interest" description="Disordered" evidence="1">
    <location>
        <begin position="954"/>
        <end position="983"/>
    </location>
</feature>
<dbReference type="OrthoDB" id="329814at2759"/>
<dbReference type="GeneID" id="40306911"/>
<feature type="compositionally biased region" description="Basic and acidic residues" evidence="1">
    <location>
        <begin position="1033"/>
        <end position="1055"/>
    </location>
</feature>
<dbReference type="KEGG" id="bbes:BESB_018500"/>
<feature type="compositionally biased region" description="Basic residues" evidence="1">
    <location>
        <begin position="1"/>
        <end position="10"/>
    </location>
</feature>
<feature type="compositionally biased region" description="Basic and acidic residues" evidence="1">
    <location>
        <begin position="652"/>
        <end position="663"/>
    </location>
</feature>
<protein>
    <recommendedName>
        <fullName evidence="4">C3H1-type domain-containing protein</fullName>
    </recommendedName>
</protein>
<gene>
    <name evidence="2" type="ORF">BESB_018500</name>
</gene>
<dbReference type="EMBL" id="NWUJ01000011">
    <property type="protein sequence ID" value="PFH32532.1"/>
    <property type="molecule type" value="Genomic_DNA"/>
</dbReference>
<comment type="caution">
    <text evidence="2">The sequence shown here is derived from an EMBL/GenBank/DDBJ whole genome shotgun (WGS) entry which is preliminary data.</text>
</comment>
<organism evidence="2 3">
    <name type="scientific">Besnoitia besnoiti</name>
    <name type="common">Apicomplexan protozoan</name>
    <dbReference type="NCBI Taxonomy" id="94643"/>
    <lineage>
        <taxon>Eukaryota</taxon>
        <taxon>Sar</taxon>
        <taxon>Alveolata</taxon>
        <taxon>Apicomplexa</taxon>
        <taxon>Conoidasida</taxon>
        <taxon>Coccidia</taxon>
        <taxon>Eucoccidiorida</taxon>
        <taxon>Eimeriorina</taxon>
        <taxon>Sarcocystidae</taxon>
        <taxon>Besnoitia</taxon>
    </lineage>
</organism>
<evidence type="ECO:0000313" key="3">
    <source>
        <dbReference type="Proteomes" id="UP000224006"/>
    </source>
</evidence>
<feature type="compositionally biased region" description="Low complexity" evidence="1">
    <location>
        <begin position="827"/>
        <end position="838"/>
    </location>
</feature>
<dbReference type="RefSeq" id="XP_029216541.1">
    <property type="nucleotide sequence ID" value="XM_029360565.1"/>
</dbReference>
<feature type="region of interest" description="Disordered" evidence="1">
    <location>
        <begin position="1"/>
        <end position="82"/>
    </location>
</feature>
<feature type="region of interest" description="Disordered" evidence="1">
    <location>
        <begin position="575"/>
        <end position="605"/>
    </location>
</feature>
<evidence type="ECO:0000313" key="2">
    <source>
        <dbReference type="EMBL" id="PFH32532.1"/>
    </source>
</evidence>
<feature type="region of interest" description="Disordered" evidence="1">
    <location>
        <begin position="1005"/>
        <end position="1055"/>
    </location>
</feature>
<feature type="compositionally biased region" description="Polar residues" evidence="1">
    <location>
        <begin position="781"/>
        <end position="792"/>
    </location>
</feature>
<feature type="region of interest" description="Disordered" evidence="1">
    <location>
        <begin position="652"/>
        <end position="850"/>
    </location>
</feature>
<keyword evidence="3" id="KW-1185">Reference proteome</keyword>
<dbReference type="VEuPathDB" id="ToxoDB:BESB_018500"/>
<dbReference type="AlphaFoldDB" id="A0A2A9MAW0"/>
<proteinExistence type="predicted"/>
<evidence type="ECO:0000256" key="1">
    <source>
        <dbReference type="SAM" id="MobiDB-lite"/>
    </source>
</evidence>
<reference evidence="2 3" key="1">
    <citation type="submission" date="2017-09" db="EMBL/GenBank/DDBJ databases">
        <title>Genome sequencing of Besnoitia besnoiti strain Bb-Ger1.</title>
        <authorList>
            <person name="Schares G."/>
            <person name="Venepally P."/>
            <person name="Lorenzi H.A."/>
        </authorList>
    </citation>
    <scope>NUCLEOTIDE SEQUENCE [LARGE SCALE GENOMIC DNA]</scope>
    <source>
        <strain evidence="2 3">Bb-Ger1</strain>
    </source>
</reference>
<name>A0A2A9MAW0_BESBE</name>
<sequence>MNNRGRRRHRESVEMHGSGFRGQRGGKNDPRVPVMNLRNRTKPSEEPRSNAGAENGRNNVSGPHSPLPDASMVSRIPAPAPSPGKDFCKRLLANEQETSFFGEASHGRTAHRASGAWEQAVPVLLHLWASTSHQNGSSILSAMKPEECLSMLSGCQSSAADVVTNDGVPAHGAGGTLHRGPAGSPFLPGADVEKAGGEEGGCASLAYSASPHMWDFLERPNAIYRQANGGRGDGFTTEGQCGDALVGAHVADAASSARTMESPSGSSSLLMAALQDHMHPIQATEDRLSVRGSSVSGSRQPSLKASPPFQGIPEHLLGYGGATASSALRLVSGGESGAALSTAPESLCVSSSPQQIPWRTVASNEGSGLSVGCGDSYCKSALFPVPVPFVTRMESCMHPWHPAQRNDRLAEPQNGVQAMRSNAETDRVAAGERLIFSSLQASQHFEAKQRAFSPSSLGTQGFPVSPEETALPRGKRSPPGMNGSISWTGSAPAPTAVAAMWRAAADAESRRSEAETLPQHPCKYPSVEQCGAPPGNLLDSLSHEAAGSVRFSSLEGARSVEGRLRAAGAAWFSGNSSRPDCQATGPGTGETLGCSLQRQRDGGNRRNCVGGSDSLELGAGEAPCLHIMPTAHATNSEAADALTSLFSTLKVERPQGAETRRSDCTGNHGRAFPQAGSGDAPSPTTLSRCPRVQPRVHRRLPRCTRSPREDVSIPSSSRHSESEDSANAAATGKGGRRQYVGLDTRWEARVGGGNESKPGAAEPSKIPRKETSLDEEEFGATGSTEAGLNRRQNGAALTALNGASSDADNRRASESGTIRAQRGGGSPPVQSGVSRPSVKSAEGGNASARDATGACAVRQAGVPLPRKNSSGGQLGDRFSRDGNCINCETSDRAKCVAPFGTLCGTLDAQGTNEIFSHAAVSAANGFNAASWVAPELASLLPLTRATLSRLQGSHCSGQQSQCSTQREKDGGGGGSRACKQSAVDEGAAQDEAADGVRLAAGKSDAVEGQCRQDSKRLALQSSPGCVEVAPIRPRQEHSKPGRPRKDDMWRWGDGDAEEIHGEPAVSEANLDAGARAEVTSGLRQPCLFLTEERRGSTGDSGSASDIGAPEPVRTPAKNLGSVHHPKDCRPCAFVWGKGCHNGWACKFCHEEHGPRKKKPMKDQKNLMIIARPDGKLEFIRCSLKEALKACS</sequence>
<accession>A0A2A9MAW0</accession>
<feature type="region of interest" description="Disordered" evidence="1">
    <location>
        <begin position="1093"/>
        <end position="1121"/>
    </location>
</feature>
<feature type="region of interest" description="Disordered" evidence="1">
    <location>
        <begin position="453"/>
        <end position="482"/>
    </location>
</feature>
<dbReference type="Proteomes" id="UP000224006">
    <property type="component" value="Chromosome X"/>
</dbReference>
<feature type="compositionally biased region" description="Low complexity" evidence="1">
    <location>
        <begin position="954"/>
        <end position="963"/>
    </location>
</feature>